<organism evidence="1 2">
    <name type="scientific">Dyella psychrodurans</name>
    <dbReference type="NCBI Taxonomy" id="1927960"/>
    <lineage>
        <taxon>Bacteria</taxon>
        <taxon>Pseudomonadati</taxon>
        <taxon>Pseudomonadota</taxon>
        <taxon>Gammaproteobacteria</taxon>
        <taxon>Lysobacterales</taxon>
        <taxon>Rhodanobacteraceae</taxon>
        <taxon>Dyella</taxon>
    </lineage>
</organism>
<dbReference type="AlphaFoldDB" id="A0A370XCW3"/>
<comment type="caution">
    <text evidence="1">The sequence shown here is derived from an EMBL/GenBank/DDBJ whole genome shotgun (WGS) entry which is preliminary data.</text>
</comment>
<name>A0A370XCW3_9GAMM</name>
<accession>A0A370XCW3</accession>
<reference evidence="1 2" key="1">
    <citation type="submission" date="2018-07" db="EMBL/GenBank/DDBJ databases">
        <title>Dyella monticola sp. nov. and Dyella psychrodurans sp. nov. isolated from monsoon evergreen broad-leaved forest soil of Dinghu Mountain, China.</title>
        <authorList>
            <person name="Gao Z."/>
            <person name="Qiu L."/>
        </authorList>
    </citation>
    <scope>NUCLEOTIDE SEQUENCE [LARGE SCALE GENOMIC DNA]</scope>
    <source>
        <strain evidence="1 2">4MSK11</strain>
    </source>
</reference>
<evidence type="ECO:0000313" key="2">
    <source>
        <dbReference type="Proteomes" id="UP000255334"/>
    </source>
</evidence>
<evidence type="ECO:0000313" key="1">
    <source>
        <dbReference type="EMBL" id="RDS86097.1"/>
    </source>
</evidence>
<dbReference type="OrthoDB" id="8746011at2"/>
<proteinExistence type="predicted"/>
<sequence>MLPLLQKAINAHGGAERWADIKELHLGFKISGAIWHVKGQPDILSRFSASIDTRTQTVRMQFPDADDHRSEFTPDLTVLHTPPGIVERRQQPRDRFDGHFIATPWDAADAVYFCSYALWTYYNSPFLFSRPGVTVRTVSTPWNEGSESWERLHITYPDSLTTHGREAVAYIDKDGLVRRYDYVVDIMGGAVGANYADDYENYDGILLPRRRRVYAYDATGRPQEPILVDIELTDARLS</sequence>
<dbReference type="RefSeq" id="WP_115476348.1">
    <property type="nucleotide sequence ID" value="NZ_QRBF01000001.1"/>
</dbReference>
<dbReference type="EMBL" id="QRBF01000001">
    <property type="protein sequence ID" value="RDS86097.1"/>
    <property type="molecule type" value="Genomic_DNA"/>
</dbReference>
<protein>
    <submittedName>
        <fullName evidence="1">Uncharacterized protein</fullName>
    </submittedName>
</protein>
<keyword evidence="2" id="KW-1185">Reference proteome</keyword>
<gene>
    <name evidence="1" type="ORF">DWU99_02170</name>
</gene>
<dbReference type="Proteomes" id="UP000255334">
    <property type="component" value="Unassembled WGS sequence"/>
</dbReference>